<protein>
    <submittedName>
        <fullName evidence="1">Uncharacterized protein</fullName>
    </submittedName>
</protein>
<organism evidence="1 2">
    <name type="scientific">Acetobacter peroxydans</name>
    <dbReference type="NCBI Taxonomy" id="104098"/>
    <lineage>
        <taxon>Bacteria</taxon>
        <taxon>Pseudomonadati</taxon>
        <taxon>Pseudomonadota</taxon>
        <taxon>Alphaproteobacteria</taxon>
        <taxon>Acetobacterales</taxon>
        <taxon>Acetobacteraceae</taxon>
        <taxon>Acetobacter</taxon>
    </lineage>
</organism>
<dbReference type="Proteomes" id="UP000317730">
    <property type="component" value="Unassembled WGS sequence"/>
</dbReference>
<accession>A0A4Y3TV89</accession>
<gene>
    <name evidence="1" type="ORF">APE01nite_15000</name>
</gene>
<evidence type="ECO:0000313" key="2">
    <source>
        <dbReference type="Proteomes" id="UP000317730"/>
    </source>
</evidence>
<sequence>MVLLPFRQDQVAMGAAILLMNDESHMLRVSMEFVTNPSGKLLQLGVCHGFIGIERDVT</sequence>
<dbReference type="EMBL" id="BJMV01000007">
    <property type="protein sequence ID" value="GEB85703.1"/>
    <property type="molecule type" value="Genomic_DNA"/>
</dbReference>
<name>A0A4Y3TV89_9PROT</name>
<proteinExistence type="predicted"/>
<dbReference type="AlphaFoldDB" id="A0A4Y3TV89"/>
<comment type="caution">
    <text evidence="1">The sequence shown here is derived from an EMBL/GenBank/DDBJ whole genome shotgun (WGS) entry which is preliminary data.</text>
</comment>
<keyword evidence="2" id="KW-1185">Reference proteome</keyword>
<evidence type="ECO:0000313" key="1">
    <source>
        <dbReference type="EMBL" id="GEB85703.1"/>
    </source>
</evidence>
<reference evidence="1 2" key="1">
    <citation type="submission" date="2019-06" db="EMBL/GenBank/DDBJ databases">
        <title>Whole genome shotgun sequence of Acetobacter peroxydans NBRC 13755.</title>
        <authorList>
            <person name="Hosoyama A."/>
            <person name="Uohara A."/>
            <person name="Ohji S."/>
            <person name="Ichikawa N."/>
        </authorList>
    </citation>
    <scope>NUCLEOTIDE SEQUENCE [LARGE SCALE GENOMIC DNA]</scope>
    <source>
        <strain evidence="1 2">NBRC 13755</strain>
    </source>
</reference>